<dbReference type="PRINTS" id="PR00764">
    <property type="entry name" value="COMPLEMENTC9"/>
</dbReference>
<dbReference type="PROSITE" id="PS00279">
    <property type="entry name" value="MACPF_1"/>
    <property type="match status" value="1"/>
</dbReference>
<organism evidence="13 14">
    <name type="scientific">Acanthochromis polyacanthus</name>
    <name type="common">spiny chromis</name>
    <dbReference type="NCBI Taxonomy" id="80966"/>
    <lineage>
        <taxon>Eukaryota</taxon>
        <taxon>Metazoa</taxon>
        <taxon>Chordata</taxon>
        <taxon>Craniata</taxon>
        <taxon>Vertebrata</taxon>
        <taxon>Euteleostomi</taxon>
        <taxon>Actinopterygii</taxon>
        <taxon>Neopterygii</taxon>
        <taxon>Teleostei</taxon>
        <taxon>Neoteleostei</taxon>
        <taxon>Acanthomorphata</taxon>
        <taxon>Ovalentaria</taxon>
        <taxon>Pomacentridae</taxon>
        <taxon>Acanthochromis</taxon>
    </lineage>
</organism>
<dbReference type="FunFam" id="2.20.100.10:FF:000001">
    <property type="entry name" value="semaphorin-5A isoform X1"/>
    <property type="match status" value="1"/>
</dbReference>
<evidence type="ECO:0000256" key="6">
    <source>
        <dbReference type="ARBA" id="ARBA00022692"/>
    </source>
</evidence>
<dbReference type="Pfam" id="PF21195">
    <property type="entry name" value="EGF_C8A_B_C6"/>
    <property type="match status" value="1"/>
</dbReference>
<dbReference type="InterPro" id="IPR048831">
    <property type="entry name" value="C8A_B_C6_EGF-like"/>
</dbReference>
<dbReference type="GO" id="GO:0005579">
    <property type="term" value="C:membrane attack complex"/>
    <property type="evidence" value="ECO:0007669"/>
    <property type="project" value="InterPro"/>
</dbReference>
<evidence type="ECO:0000256" key="9">
    <source>
        <dbReference type="ARBA" id="ARBA00023136"/>
    </source>
</evidence>
<evidence type="ECO:0000256" key="3">
    <source>
        <dbReference type="ARBA" id="ARBA00009214"/>
    </source>
</evidence>
<dbReference type="PANTHER" id="PTHR45742">
    <property type="entry name" value="COMPLEMENT COMPONENT C6"/>
    <property type="match status" value="1"/>
</dbReference>
<comment type="similarity">
    <text evidence="3">Belongs to the complement C6/C7/C8/C9 family.</text>
</comment>
<keyword evidence="14" id="KW-1185">Reference proteome</keyword>
<feature type="domain" description="MACPF" evidence="12">
    <location>
        <begin position="1"/>
        <end position="290"/>
    </location>
</feature>
<dbReference type="GO" id="GO:0005576">
    <property type="term" value="C:extracellular region"/>
    <property type="evidence" value="ECO:0007669"/>
    <property type="project" value="UniProtKB-SubCell"/>
</dbReference>
<evidence type="ECO:0000256" key="10">
    <source>
        <dbReference type="ARBA" id="ARBA00023157"/>
    </source>
</evidence>
<dbReference type="Ensembl" id="ENSAPOT00000002756.1">
    <property type="protein sequence ID" value="ENSAPOP00000008724.1"/>
    <property type="gene ID" value="ENSAPOG00000011241.1"/>
</dbReference>
<evidence type="ECO:0000256" key="4">
    <source>
        <dbReference type="ARBA" id="ARBA00022452"/>
    </source>
</evidence>
<dbReference type="GeneTree" id="ENSGT00940000156814"/>
<dbReference type="InterPro" id="IPR020863">
    <property type="entry name" value="MACPF_CS"/>
</dbReference>
<evidence type="ECO:0000256" key="8">
    <source>
        <dbReference type="ARBA" id="ARBA00022852"/>
    </source>
</evidence>
<keyword evidence="8" id="KW-0204">Cytolysis</keyword>
<dbReference type="InterPro" id="IPR000884">
    <property type="entry name" value="TSP1_rpt"/>
</dbReference>
<protein>
    <submittedName>
        <fullName evidence="13">Complement component C6-like</fullName>
    </submittedName>
</protein>
<dbReference type="SMART" id="SM00457">
    <property type="entry name" value="MACPF"/>
    <property type="match status" value="1"/>
</dbReference>
<evidence type="ECO:0000259" key="12">
    <source>
        <dbReference type="PROSITE" id="PS51412"/>
    </source>
</evidence>
<proteinExistence type="inferred from homology"/>
<sequence>MFMGGSCIIKRPRSTLLYHRVPYNFKDFEIKVVFGVRKSCKVLLIFSAGSFLLVPRLFYLEVKYRQMFCIDTFGDNIECSALTLSNLNDSKFFRVHQILPVSTFKVKEPGDLVLSLPFRQFLHALPLEYNYALYREIFQRFGTHYYSSGTLGGHYDLLYHAQSNKIPSYRVLLNACCQLLCFCIEYNTSAVDLGSSPQHFSCPGSYIQSAEKSFSMVKGGRTREAAALAWERQGAAPDRTSYKNWAKSVLENPALLPIIDLVRGIPCAATKRRHLRKALLQYLEEFDTCKCAPCPNNARPVLSGTECKCVCQTGTFGTNCEKRAVDGYWSCWGPWSRCSASMKRHRTRSCNNPAPLRRGQPCNGPSRQEEACHISIFQTYD</sequence>
<dbReference type="InterPro" id="IPR036383">
    <property type="entry name" value="TSP1_rpt_sf"/>
</dbReference>
<name>A0A3Q1EX49_9TELE</name>
<dbReference type="PROSITE" id="PS50092">
    <property type="entry name" value="TSP1"/>
    <property type="match status" value="1"/>
</dbReference>
<dbReference type="AlphaFoldDB" id="A0A3Q1EX49"/>
<keyword evidence="9" id="KW-0472">Membrane</keyword>
<reference evidence="13" key="1">
    <citation type="submission" date="2025-08" db="UniProtKB">
        <authorList>
            <consortium name="Ensembl"/>
        </authorList>
    </citation>
    <scope>IDENTIFICATION</scope>
</reference>
<dbReference type="Pfam" id="PF01823">
    <property type="entry name" value="MACPF"/>
    <property type="match status" value="1"/>
</dbReference>
<keyword evidence="6" id="KW-0812">Transmembrane</keyword>
<keyword evidence="7" id="KW-0677">Repeat</keyword>
<evidence type="ECO:0000256" key="5">
    <source>
        <dbReference type="ARBA" id="ARBA00022525"/>
    </source>
</evidence>
<evidence type="ECO:0000256" key="1">
    <source>
        <dbReference type="ARBA" id="ARBA00004276"/>
    </source>
</evidence>
<evidence type="ECO:0000313" key="14">
    <source>
        <dbReference type="Proteomes" id="UP000257200"/>
    </source>
</evidence>
<evidence type="ECO:0000313" key="13">
    <source>
        <dbReference type="Ensembl" id="ENSAPOP00000008724.1"/>
    </source>
</evidence>
<dbReference type="GO" id="GO:0006956">
    <property type="term" value="P:complement activation"/>
    <property type="evidence" value="ECO:0007669"/>
    <property type="project" value="TreeGrafter"/>
</dbReference>
<accession>A0A3Q1EX49</accession>
<keyword evidence="5" id="KW-0964">Secreted</keyword>
<dbReference type="SUPFAM" id="SSF82895">
    <property type="entry name" value="TSP-1 type 1 repeat"/>
    <property type="match status" value="1"/>
</dbReference>
<evidence type="ECO:0000256" key="11">
    <source>
        <dbReference type="ARBA" id="ARBA00023180"/>
    </source>
</evidence>
<dbReference type="PRINTS" id="PR01705">
    <property type="entry name" value="TSP1REPEAT"/>
</dbReference>
<dbReference type="SMART" id="SM00209">
    <property type="entry name" value="TSP1"/>
    <property type="match status" value="1"/>
</dbReference>
<reference evidence="13" key="2">
    <citation type="submission" date="2025-09" db="UniProtKB">
        <authorList>
            <consortium name="Ensembl"/>
        </authorList>
    </citation>
    <scope>IDENTIFICATION</scope>
</reference>
<dbReference type="Proteomes" id="UP000257200">
    <property type="component" value="Unplaced"/>
</dbReference>
<dbReference type="PROSITE" id="PS51412">
    <property type="entry name" value="MACPF_2"/>
    <property type="match status" value="1"/>
</dbReference>
<evidence type="ECO:0000256" key="7">
    <source>
        <dbReference type="ARBA" id="ARBA00022737"/>
    </source>
</evidence>
<dbReference type="InterPro" id="IPR020864">
    <property type="entry name" value="MACPF"/>
</dbReference>
<comment type="subcellular location">
    <subcellularLocation>
        <location evidence="2">Secreted</location>
    </subcellularLocation>
    <subcellularLocation>
        <location evidence="1">Target cell membrane</location>
        <topology evidence="1">Multi-pass membrane protein</topology>
    </subcellularLocation>
</comment>
<keyword evidence="10" id="KW-1015">Disulfide bond</keyword>
<dbReference type="Pfam" id="PF00090">
    <property type="entry name" value="TSP_1"/>
    <property type="match status" value="1"/>
</dbReference>
<keyword evidence="4" id="KW-1134">Transmembrane beta strand</keyword>
<dbReference type="Gene3D" id="2.20.100.10">
    <property type="entry name" value="Thrombospondin type-1 (TSP1) repeat"/>
    <property type="match status" value="1"/>
</dbReference>
<dbReference type="PANTHER" id="PTHR45742:SF4">
    <property type="entry name" value="COMPLEMENT COMPONENT C6"/>
    <property type="match status" value="1"/>
</dbReference>
<dbReference type="InterPro" id="IPR001862">
    <property type="entry name" value="MAC_perforin"/>
</dbReference>
<dbReference type="GO" id="GO:0031640">
    <property type="term" value="P:killing of cells of another organism"/>
    <property type="evidence" value="ECO:0007669"/>
    <property type="project" value="UniProtKB-KW"/>
</dbReference>
<evidence type="ECO:0000256" key="2">
    <source>
        <dbReference type="ARBA" id="ARBA00004613"/>
    </source>
</evidence>
<keyword evidence="11" id="KW-0325">Glycoprotein</keyword>